<dbReference type="KEGG" id="spun:BFF78_09670"/>
<gene>
    <name evidence="2" type="ORF">BFF78_09670</name>
</gene>
<dbReference type="Proteomes" id="UP000094960">
    <property type="component" value="Chromosome"/>
</dbReference>
<reference evidence="3" key="1">
    <citation type="submission" date="2016-09" db="EMBL/GenBank/DDBJ databases">
        <title>Streptomyces puniciscabiei strain:TW1S1 Genome sequencing and assembly.</title>
        <authorList>
            <person name="Kim M.-K."/>
            <person name="Kim S.B."/>
        </authorList>
    </citation>
    <scope>NUCLEOTIDE SEQUENCE [LARGE SCALE GENOMIC DNA]</scope>
    <source>
        <strain evidence="3">TW1S1</strain>
    </source>
</reference>
<name>A0A1D7YN36_9ACTN</name>
<dbReference type="Pfam" id="PF13822">
    <property type="entry name" value="ACC_epsilon"/>
    <property type="match status" value="1"/>
</dbReference>
<evidence type="ECO:0008006" key="4">
    <source>
        <dbReference type="Google" id="ProtNLM"/>
    </source>
</evidence>
<evidence type="ECO:0000313" key="2">
    <source>
        <dbReference type="EMBL" id="AOR36998.1"/>
    </source>
</evidence>
<accession>A0A1D7YN36</accession>
<protein>
    <recommendedName>
        <fullName evidence="4">Acyl-CoA carboxylase subunit epsilon</fullName>
    </recommendedName>
</protein>
<dbReference type="GO" id="GO:0003989">
    <property type="term" value="F:acetyl-CoA carboxylase activity"/>
    <property type="evidence" value="ECO:0007669"/>
    <property type="project" value="InterPro"/>
</dbReference>
<dbReference type="AlphaFoldDB" id="A0A1D7YN36"/>
<sequence>MFEGPLGPALFRVIGGNPTPEEVAAVAALVTALAVGRAEGAGETPAGREPAPARWHRPAATPPASWRARA</sequence>
<proteinExistence type="predicted"/>
<evidence type="ECO:0000313" key="3">
    <source>
        <dbReference type="Proteomes" id="UP000094960"/>
    </source>
</evidence>
<dbReference type="GO" id="GO:0004658">
    <property type="term" value="F:propionyl-CoA carboxylase activity"/>
    <property type="evidence" value="ECO:0007669"/>
    <property type="project" value="InterPro"/>
</dbReference>
<evidence type="ECO:0000256" key="1">
    <source>
        <dbReference type="SAM" id="MobiDB-lite"/>
    </source>
</evidence>
<organism evidence="2 3">
    <name type="scientific">Streptomyces fodineus</name>
    <dbReference type="NCBI Taxonomy" id="1904616"/>
    <lineage>
        <taxon>Bacteria</taxon>
        <taxon>Bacillati</taxon>
        <taxon>Actinomycetota</taxon>
        <taxon>Actinomycetes</taxon>
        <taxon>Kitasatosporales</taxon>
        <taxon>Streptomycetaceae</taxon>
        <taxon>Streptomyces</taxon>
    </lineage>
</organism>
<feature type="region of interest" description="Disordered" evidence="1">
    <location>
        <begin position="38"/>
        <end position="70"/>
    </location>
</feature>
<dbReference type="EMBL" id="CP017248">
    <property type="protein sequence ID" value="AOR36998.1"/>
    <property type="molecule type" value="Genomic_DNA"/>
</dbReference>
<dbReference type="InterPro" id="IPR032716">
    <property type="entry name" value="ACC_epsilon"/>
</dbReference>
<keyword evidence="3" id="KW-1185">Reference proteome</keyword>